<dbReference type="FunFam" id="2.10.25.10:FF:000098">
    <property type="entry name" value="Integrin beta"/>
    <property type="match status" value="1"/>
</dbReference>
<sequence>MDRRLWWGGAATLLVTVFLALLAAPEANAQNPCLGKLNCSDCIRTPTCSWCSKSGLEDSKRCFQSNRKLGCPERHIHNPSIQYRKILAQELSRGRVAGAAAGAAGAAGGKGGASVSTSSSSSSSSSSSWSSSSSSSSSSRRKIVQIYPQRVGLKLRINEAYRIKFEYAQAEDYPVDLYYLMDLSKSMEDDKDKLSTLGDLLVASMRNVTSNFRLGFGSFVDKIVMPYVSTVPKNLEEPCPGCAAPYGFQNAMPLSEDAGEFAGKVKNAAVSGNLDAPEGGFDAIMQAIVCRDEIGWRNQARRLLVFSTDAGFHYAGDGKLGGIVKPNDGECHLDGRGLYTHSTLQDYPSISQINLKVKENSINVIFAVTGEQIGIYERLKDHVEGSSAGKLSNDSSNVVDLVREQYEKITSSVEMRDNATSSIVRLRYFTSGIEGKGDNIMRENHTCEGLKVGSKVNFEVEFLAKQCPRNRADWKQTIQIYPVGIDESLIVDLELLCDCQCERENHSEFEKKSEYCNKAGDLVCGVCQCDEQHFGPRCECDSHGEGKELDGVNLCRKDNTSLVDCSGRGSCICGQCHCDAKTNPEEKVWGRFCECDNFSCNYGGGEICSGSSHGVCDCGKCLCEPGWSGDACECSTVNTTCIGPKSTDICSGRGVCKCGKCLCDLANDDGDERYGGEYCERVPLTATHCSEYQACVQCQMYQKGEFNEEECAANCTAFVPLPVDYVEANEEEGEVMCIYFDDEGCRYKFVYLYNGTDVVIRAQEKLECPPVVHFLGIIFLVVGAIVLIGLILLLLWKLLTTIHDRREFAKFEKERMLAKWDTGENPIYKQATSTFKNPTYAGK</sequence>
<feature type="disulfide bond" evidence="15">
    <location>
        <begin position="467"/>
        <end position="737"/>
    </location>
</feature>
<dbReference type="PIRSF" id="PIRSF002512">
    <property type="entry name" value="Integrin_B"/>
    <property type="match status" value="1"/>
</dbReference>
<dbReference type="InterPro" id="IPR057073">
    <property type="entry name" value="EGF_integrin_2"/>
</dbReference>
<reference evidence="23 24" key="1">
    <citation type="submission" date="2024-03" db="EMBL/GenBank/DDBJ databases">
        <title>The genome assembly and annotation of the cricket Gryllus longicercus Weissman &amp; Gray.</title>
        <authorList>
            <person name="Szrajer S."/>
            <person name="Gray D."/>
            <person name="Ylla G."/>
        </authorList>
    </citation>
    <scope>NUCLEOTIDE SEQUENCE [LARGE SCALE GENOMIC DNA]</scope>
    <source>
        <strain evidence="23">DAG 2021-001</strain>
        <tissue evidence="23">Whole body minus gut</tissue>
    </source>
</reference>
<dbReference type="InterPro" id="IPR012896">
    <property type="entry name" value="Integrin_bsu_tail"/>
</dbReference>
<dbReference type="GO" id="GO:0051130">
    <property type="term" value="P:positive regulation of cellular component organization"/>
    <property type="evidence" value="ECO:0007669"/>
    <property type="project" value="UniProtKB-ARBA"/>
</dbReference>
<keyword evidence="9 18" id="KW-1133">Transmembrane helix</keyword>
<evidence type="ECO:0000256" key="4">
    <source>
        <dbReference type="ARBA" id="ARBA00022553"/>
    </source>
</evidence>
<dbReference type="FunFam" id="2.10.25.10:FF:000155">
    <property type="entry name" value="Integrin beta"/>
    <property type="match status" value="1"/>
</dbReference>
<keyword evidence="24" id="KW-1185">Reference proteome</keyword>
<evidence type="ECO:0000256" key="19">
    <source>
        <dbReference type="SAM" id="SignalP"/>
    </source>
</evidence>
<keyword evidence="7" id="KW-0677">Repeat</keyword>
<keyword evidence="5 16" id="KW-0812">Transmembrane</keyword>
<feature type="disulfide bond" evidence="15">
    <location>
        <begin position="595"/>
        <end position="600"/>
    </location>
</feature>
<feature type="disulfide bond" evidence="15">
    <location>
        <begin position="39"/>
        <end position="48"/>
    </location>
</feature>
<feature type="disulfide bond" evidence="15">
    <location>
        <begin position="618"/>
        <end position="650"/>
    </location>
</feature>
<dbReference type="GO" id="GO:0051094">
    <property type="term" value="P:positive regulation of developmental process"/>
    <property type="evidence" value="ECO:0007669"/>
    <property type="project" value="UniProtKB-ARBA"/>
</dbReference>
<evidence type="ECO:0000256" key="13">
    <source>
        <dbReference type="ARBA" id="ARBA00023170"/>
    </source>
</evidence>
<proteinExistence type="inferred from homology"/>
<dbReference type="Pfam" id="PF23105">
    <property type="entry name" value="EGF_integrin"/>
    <property type="match status" value="2"/>
</dbReference>
<feature type="disulfide bond" evidence="15">
    <location>
        <begin position="529"/>
        <end position="538"/>
    </location>
</feature>
<evidence type="ECO:0000256" key="17">
    <source>
        <dbReference type="SAM" id="MobiDB-lite"/>
    </source>
</evidence>
<evidence type="ECO:0000256" key="16">
    <source>
        <dbReference type="RuleBase" id="RU000633"/>
    </source>
</evidence>
<dbReference type="GO" id="GO:0033627">
    <property type="term" value="P:cell adhesion mediated by integrin"/>
    <property type="evidence" value="ECO:0007669"/>
    <property type="project" value="TreeGrafter"/>
</dbReference>
<dbReference type="Pfam" id="PF07965">
    <property type="entry name" value="Integrin_B_tail"/>
    <property type="match status" value="1"/>
</dbReference>
<evidence type="ECO:0000256" key="18">
    <source>
        <dbReference type="SAM" id="Phobius"/>
    </source>
</evidence>
<evidence type="ECO:0000256" key="5">
    <source>
        <dbReference type="ARBA" id="ARBA00022692"/>
    </source>
</evidence>
<dbReference type="GO" id="GO:0048513">
    <property type="term" value="P:animal organ development"/>
    <property type="evidence" value="ECO:0007669"/>
    <property type="project" value="UniProtKB-ARBA"/>
</dbReference>
<dbReference type="Gene3D" id="2.60.40.1510">
    <property type="entry name" value="ntegrin, alpha v. Chain A, domain 3"/>
    <property type="match status" value="1"/>
</dbReference>
<feature type="signal peptide" evidence="19">
    <location>
        <begin position="1"/>
        <end position="29"/>
    </location>
</feature>
<keyword evidence="4" id="KW-0597">Phosphoprotein</keyword>
<dbReference type="Gene3D" id="3.40.50.410">
    <property type="entry name" value="von Willebrand factor, type A domain"/>
    <property type="match status" value="1"/>
</dbReference>
<dbReference type="GO" id="GO:0036477">
    <property type="term" value="C:somatodendritic compartment"/>
    <property type="evidence" value="ECO:0007669"/>
    <property type="project" value="UniProtKB-ARBA"/>
</dbReference>
<evidence type="ECO:0000256" key="10">
    <source>
        <dbReference type="ARBA" id="ARBA00023037"/>
    </source>
</evidence>
<evidence type="ECO:0000256" key="7">
    <source>
        <dbReference type="ARBA" id="ARBA00022737"/>
    </source>
</evidence>
<keyword evidence="13" id="KW-0675">Receptor</keyword>
<dbReference type="GO" id="GO:0009986">
    <property type="term" value="C:cell surface"/>
    <property type="evidence" value="ECO:0007669"/>
    <property type="project" value="TreeGrafter"/>
</dbReference>
<keyword evidence="3" id="KW-1003">Cell membrane</keyword>
<feature type="disulfide bond" evidence="15">
    <location>
        <begin position="290"/>
        <end position="331"/>
    </location>
</feature>
<feature type="disulfide bond" evidence="15">
    <location>
        <begin position="524"/>
        <end position="565"/>
    </location>
</feature>
<dbReference type="PANTHER" id="PTHR10082:SF60">
    <property type="entry name" value="INTEGRIN BETA-PS"/>
    <property type="match status" value="1"/>
</dbReference>
<feature type="domain" description="Integrin beta subunit cytoplasmic" evidence="21">
    <location>
        <begin position="797"/>
        <end position="843"/>
    </location>
</feature>
<feature type="domain" description="Integrin beta subunit tail" evidence="22">
    <location>
        <begin position="689"/>
        <end position="773"/>
    </location>
</feature>
<evidence type="ECO:0000256" key="15">
    <source>
        <dbReference type="PIRSR" id="PIRSR002512-1"/>
    </source>
</evidence>
<dbReference type="GO" id="GO:0055002">
    <property type="term" value="P:striated muscle cell development"/>
    <property type="evidence" value="ECO:0007669"/>
    <property type="project" value="UniProtKB-ARBA"/>
</dbReference>
<feature type="disulfide bond" evidence="15">
    <location>
        <begin position="239"/>
        <end position="242"/>
    </location>
</feature>
<evidence type="ECO:0000313" key="23">
    <source>
        <dbReference type="EMBL" id="KAK7861637.1"/>
    </source>
</evidence>
<dbReference type="GO" id="GO:0110020">
    <property type="term" value="P:regulation of actomyosin structure organization"/>
    <property type="evidence" value="ECO:0007669"/>
    <property type="project" value="UniProtKB-ARBA"/>
</dbReference>
<dbReference type="GO" id="GO:0005178">
    <property type="term" value="F:integrin binding"/>
    <property type="evidence" value="ECO:0007669"/>
    <property type="project" value="TreeGrafter"/>
</dbReference>
<feature type="chain" id="PRO_5042842719" description="Integrin beta" evidence="19">
    <location>
        <begin position="30"/>
        <end position="843"/>
    </location>
</feature>
<dbReference type="Pfam" id="PF08725">
    <property type="entry name" value="Integrin_b_cyt"/>
    <property type="match status" value="1"/>
</dbReference>
<feature type="disulfide bond" evidence="15">
    <location>
        <begin position="656"/>
        <end position="661"/>
    </location>
</feature>
<evidence type="ECO:0000256" key="14">
    <source>
        <dbReference type="ARBA" id="ARBA00023180"/>
    </source>
</evidence>
<feature type="disulfide bond" evidence="15">
    <location>
        <begin position="715"/>
        <end position="745"/>
    </location>
</feature>
<evidence type="ECO:0000256" key="11">
    <source>
        <dbReference type="ARBA" id="ARBA00023136"/>
    </source>
</evidence>
<feature type="disulfide bond" evidence="15">
    <location>
        <begin position="658"/>
        <end position="711"/>
    </location>
</feature>
<dbReference type="SMART" id="SM01241">
    <property type="entry name" value="Integrin_b_cyt"/>
    <property type="match status" value="1"/>
</dbReference>
<evidence type="ECO:0000313" key="24">
    <source>
        <dbReference type="Proteomes" id="UP001378592"/>
    </source>
</evidence>
<dbReference type="PANTHER" id="PTHR10082">
    <property type="entry name" value="INTEGRIN BETA SUBUNIT"/>
    <property type="match status" value="1"/>
</dbReference>
<dbReference type="SUPFAM" id="SSF69179">
    <property type="entry name" value="Integrin domains"/>
    <property type="match status" value="1"/>
</dbReference>
<evidence type="ECO:0000256" key="1">
    <source>
        <dbReference type="ARBA" id="ARBA00004591"/>
    </source>
</evidence>
<feature type="disulfide bond" evidence="15">
    <location>
        <begin position="497"/>
        <end position="501"/>
    </location>
</feature>
<dbReference type="GO" id="GO:1902903">
    <property type="term" value="P:regulation of supramolecular fiber organization"/>
    <property type="evidence" value="ECO:0007669"/>
    <property type="project" value="UniProtKB-ARBA"/>
</dbReference>
<evidence type="ECO:0000259" key="20">
    <source>
        <dbReference type="SMART" id="SM00187"/>
    </source>
</evidence>
<dbReference type="AlphaFoldDB" id="A0AAN9VFG4"/>
<keyword evidence="12 15" id="KW-1015">Disulfide bond</keyword>
<dbReference type="GO" id="GO:0005925">
    <property type="term" value="C:focal adhesion"/>
    <property type="evidence" value="ECO:0007669"/>
    <property type="project" value="TreeGrafter"/>
</dbReference>
<keyword evidence="10 16" id="KW-0401">Integrin</keyword>
<dbReference type="GO" id="GO:0016477">
    <property type="term" value="P:cell migration"/>
    <property type="evidence" value="ECO:0007669"/>
    <property type="project" value="TreeGrafter"/>
</dbReference>
<dbReference type="SUPFAM" id="SSF53300">
    <property type="entry name" value="vWA-like"/>
    <property type="match status" value="1"/>
</dbReference>
<evidence type="ECO:0000256" key="8">
    <source>
        <dbReference type="ARBA" id="ARBA00022889"/>
    </source>
</evidence>
<name>A0AAN9VFG4_9ORTH</name>
<feature type="disulfide bond" evidence="15">
    <location>
        <begin position="663"/>
        <end position="679"/>
    </location>
</feature>
<feature type="disulfide bond" evidence="15">
    <location>
        <begin position="578"/>
        <end position="593"/>
    </location>
</feature>
<dbReference type="FunFam" id="1.20.5.100:FF:000002">
    <property type="entry name" value="Integrin beta"/>
    <property type="match status" value="1"/>
</dbReference>
<dbReference type="PROSITE" id="PS52047">
    <property type="entry name" value="I_EGF_2"/>
    <property type="match status" value="1"/>
</dbReference>
<evidence type="ECO:0000256" key="9">
    <source>
        <dbReference type="ARBA" id="ARBA00022989"/>
    </source>
</evidence>
<dbReference type="SUPFAM" id="SSF57196">
    <property type="entry name" value="EGF/Laminin"/>
    <property type="match status" value="1"/>
</dbReference>
<dbReference type="Gene3D" id="4.10.1240.30">
    <property type="match status" value="1"/>
</dbReference>
<dbReference type="InterPro" id="IPR032695">
    <property type="entry name" value="Integrin_dom_sf"/>
</dbReference>
<feature type="region of interest" description="Disordered" evidence="17">
    <location>
        <begin position="105"/>
        <end position="136"/>
    </location>
</feature>
<gene>
    <name evidence="23" type="ORF">R5R35_010140</name>
</gene>
<dbReference type="SUPFAM" id="SSF103575">
    <property type="entry name" value="Plexin repeat"/>
    <property type="match status" value="1"/>
</dbReference>
<feature type="disulfide bond" evidence="15">
    <location>
        <begin position="540"/>
        <end position="555"/>
    </location>
</feature>
<evidence type="ECO:0000259" key="21">
    <source>
        <dbReference type="SMART" id="SM01241"/>
    </source>
</evidence>
<dbReference type="SMART" id="SM00187">
    <property type="entry name" value="INB"/>
    <property type="match status" value="1"/>
</dbReference>
<feature type="disulfide bond" evidence="15">
    <location>
        <begin position="689"/>
        <end position="698"/>
    </location>
</feature>
<feature type="disulfide bond" evidence="15">
    <location>
        <begin position="571"/>
        <end position="576"/>
    </location>
</feature>
<dbReference type="FunFam" id="3.40.50.410:FF:000002">
    <property type="entry name" value="Integrin beta"/>
    <property type="match status" value="1"/>
</dbReference>
<dbReference type="Proteomes" id="UP001378592">
    <property type="component" value="Unassembled WGS sequence"/>
</dbReference>
<dbReference type="GO" id="GO:0008305">
    <property type="term" value="C:integrin complex"/>
    <property type="evidence" value="ECO:0007669"/>
    <property type="project" value="TreeGrafter"/>
</dbReference>
<organism evidence="23 24">
    <name type="scientific">Gryllus longicercus</name>
    <dbReference type="NCBI Taxonomy" id="2509291"/>
    <lineage>
        <taxon>Eukaryota</taxon>
        <taxon>Metazoa</taxon>
        <taxon>Ecdysozoa</taxon>
        <taxon>Arthropoda</taxon>
        <taxon>Hexapoda</taxon>
        <taxon>Insecta</taxon>
        <taxon>Pterygota</taxon>
        <taxon>Neoptera</taxon>
        <taxon>Polyneoptera</taxon>
        <taxon>Orthoptera</taxon>
        <taxon>Ensifera</taxon>
        <taxon>Gryllidea</taxon>
        <taxon>Grylloidea</taxon>
        <taxon>Gryllidae</taxon>
        <taxon>Gryllinae</taxon>
        <taxon>Gryllus</taxon>
    </lineage>
</organism>
<dbReference type="InterPro" id="IPR002369">
    <property type="entry name" value="Integrin_bsu_VWA"/>
</dbReference>
<dbReference type="PRINTS" id="PR01186">
    <property type="entry name" value="INTEGRINB"/>
</dbReference>
<feature type="domain" description="Integrin beta subunit VWA" evidence="20">
    <location>
        <begin position="38"/>
        <end position="499"/>
    </location>
</feature>
<feature type="transmembrane region" description="Helical" evidence="18">
    <location>
        <begin position="771"/>
        <end position="796"/>
    </location>
</feature>
<dbReference type="GO" id="GO:0030334">
    <property type="term" value="P:regulation of cell migration"/>
    <property type="evidence" value="ECO:0007669"/>
    <property type="project" value="UniProtKB-ARBA"/>
</dbReference>
<dbReference type="SUPFAM" id="SSF69687">
    <property type="entry name" value="Integrin beta tail domain"/>
    <property type="match status" value="1"/>
</dbReference>
<comment type="subcellular location">
    <subcellularLocation>
        <location evidence="16">Cell membrane</location>
        <topology evidence="16">Single-pass type I membrane protein</topology>
    </subcellularLocation>
    <subcellularLocation>
        <location evidence="1">Lateral cell membrane</location>
        <topology evidence="1">Single-pass type I membrane protein</topology>
    </subcellularLocation>
</comment>
<evidence type="ECO:0000259" key="22">
    <source>
        <dbReference type="SMART" id="SM01242"/>
    </source>
</evidence>
<dbReference type="PROSITE" id="PS00243">
    <property type="entry name" value="I_EGF_1"/>
    <property type="match status" value="1"/>
</dbReference>
<dbReference type="SMART" id="SM01242">
    <property type="entry name" value="Integrin_B_tail"/>
    <property type="match status" value="1"/>
</dbReference>
<feature type="disulfide bond" evidence="15">
    <location>
        <begin position="623"/>
        <end position="632"/>
    </location>
</feature>
<dbReference type="GO" id="GO:0030016">
    <property type="term" value="C:myofibril"/>
    <property type="evidence" value="ECO:0007669"/>
    <property type="project" value="UniProtKB-ARBA"/>
</dbReference>
<evidence type="ECO:0000256" key="6">
    <source>
        <dbReference type="ARBA" id="ARBA00022729"/>
    </source>
</evidence>
<feature type="disulfide bond" evidence="15">
    <location>
        <begin position="573"/>
        <end position="608"/>
    </location>
</feature>
<dbReference type="GO" id="GO:0007160">
    <property type="term" value="P:cell-matrix adhesion"/>
    <property type="evidence" value="ECO:0007669"/>
    <property type="project" value="TreeGrafter"/>
</dbReference>
<dbReference type="InterPro" id="IPR057243">
    <property type="entry name" value="Integrin_I-EGF_CS"/>
</dbReference>
<evidence type="ECO:0000256" key="3">
    <source>
        <dbReference type="ARBA" id="ARBA00022475"/>
    </source>
</evidence>
<dbReference type="Gene3D" id="2.10.25.10">
    <property type="entry name" value="Laminin"/>
    <property type="match status" value="4"/>
</dbReference>
<dbReference type="InterPro" id="IPR015812">
    <property type="entry name" value="Integrin_bsu"/>
</dbReference>
<dbReference type="Pfam" id="PF00362">
    <property type="entry name" value="Integrin_beta"/>
    <property type="match status" value="1"/>
</dbReference>
<comment type="caution">
    <text evidence="23">The sequence shown here is derived from an EMBL/GenBank/DDBJ whole genome shotgun (WGS) entry which is preliminary data.</text>
</comment>
<comment type="similarity">
    <text evidence="2 16">Belongs to the integrin beta chain family.</text>
</comment>
<evidence type="ECO:0000256" key="2">
    <source>
        <dbReference type="ARBA" id="ARBA00007449"/>
    </source>
</evidence>
<dbReference type="GO" id="GO:0042592">
    <property type="term" value="P:homeostatic process"/>
    <property type="evidence" value="ECO:0007669"/>
    <property type="project" value="UniProtKB-ARBA"/>
</dbReference>
<feature type="disulfide bond" evidence="15">
    <location>
        <begin position="695"/>
        <end position="768"/>
    </location>
</feature>
<dbReference type="Gene3D" id="1.20.5.100">
    <property type="entry name" value="Cytochrome c1, transmembrane anchor, C-terminal"/>
    <property type="match status" value="1"/>
</dbReference>
<keyword evidence="11 18" id="KW-0472">Membrane</keyword>
<feature type="disulfide bond" evidence="15">
    <location>
        <begin position="616"/>
        <end position="621"/>
    </location>
</feature>
<accession>A0AAN9VFG4</accession>
<dbReference type="GO" id="GO:0007229">
    <property type="term" value="P:integrin-mediated signaling pathway"/>
    <property type="evidence" value="ECO:0007669"/>
    <property type="project" value="UniProtKB-KW"/>
</dbReference>
<dbReference type="GO" id="GO:0002164">
    <property type="term" value="P:larval development"/>
    <property type="evidence" value="ECO:0007669"/>
    <property type="project" value="UniProtKB-ARBA"/>
</dbReference>
<dbReference type="InterPro" id="IPR036465">
    <property type="entry name" value="vWFA_dom_sf"/>
</dbReference>
<dbReference type="GO" id="GO:0016328">
    <property type="term" value="C:lateral plasma membrane"/>
    <property type="evidence" value="ECO:0007669"/>
    <property type="project" value="UniProtKB-SubCell"/>
</dbReference>
<dbReference type="InterPro" id="IPR036349">
    <property type="entry name" value="Integrin_bsu_tail_dom_sf"/>
</dbReference>
<keyword evidence="6 19" id="KW-0732">Signal</keyword>
<dbReference type="EMBL" id="JAZDUA010000309">
    <property type="protein sequence ID" value="KAK7861637.1"/>
    <property type="molecule type" value="Genomic_DNA"/>
</dbReference>
<evidence type="ECO:0000256" key="12">
    <source>
        <dbReference type="ARBA" id="ARBA00023157"/>
    </source>
</evidence>
<feature type="compositionally biased region" description="Low complexity" evidence="17">
    <location>
        <begin position="113"/>
        <end position="136"/>
    </location>
</feature>
<keyword evidence="14" id="KW-0325">Glycoprotein</keyword>
<keyword evidence="8 16" id="KW-0130">Cell adhesion</keyword>
<dbReference type="GO" id="GO:0007157">
    <property type="term" value="P:heterophilic cell-cell adhesion via plasma membrane cell adhesion molecules"/>
    <property type="evidence" value="ECO:0007669"/>
    <property type="project" value="UniProtKB-ARBA"/>
</dbReference>
<dbReference type="GO" id="GO:0043005">
    <property type="term" value="C:neuron projection"/>
    <property type="evidence" value="ECO:0007669"/>
    <property type="project" value="UniProtKB-ARBA"/>
</dbReference>
<feature type="disulfide bond" evidence="15">
    <location>
        <begin position="634"/>
        <end position="641"/>
    </location>
</feature>
<dbReference type="InterPro" id="IPR014836">
    <property type="entry name" value="Integrin_bsu_cyt_dom"/>
</dbReference>
<protein>
    <recommendedName>
        <fullName evidence="16">Integrin beta</fullName>
    </recommendedName>
</protein>